<keyword evidence="3" id="KW-1185">Reference proteome</keyword>
<proteinExistence type="inferred from homology"/>
<evidence type="ECO:0000313" key="3">
    <source>
        <dbReference type="Proteomes" id="UP000715441"/>
    </source>
</evidence>
<dbReference type="RefSeq" id="WP_168515042.1">
    <property type="nucleotide sequence ID" value="NZ_JAAXLS010000006.1"/>
</dbReference>
<organism evidence="2 3">
    <name type="scientific">Amycolatopsis acididurans</name>
    <dbReference type="NCBI Taxonomy" id="2724524"/>
    <lineage>
        <taxon>Bacteria</taxon>
        <taxon>Bacillati</taxon>
        <taxon>Actinomycetota</taxon>
        <taxon>Actinomycetes</taxon>
        <taxon>Pseudonocardiales</taxon>
        <taxon>Pseudonocardiaceae</taxon>
        <taxon>Amycolatopsis</taxon>
    </lineage>
</organism>
<dbReference type="SUPFAM" id="SSF51735">
    <property type="entry name" value="NAD(P)-binding Rossmann-fold domains"/>
    <property type="match status" value="1"/>
</dbReference>
<accession>A0ABX1J683</accession>
<dbReference type="PANTHER" id="PTHR42808:SF3">
    <property type="entry name" value="HYDROXYSTEROID DEHYDROGENASE-LIKE PROTEIN 2"/>
    <property type="match status" value="1"/>
</dbReference>
<dbReference type="InterPro" id="IPR036291">
    <property type="entry name" value="NAD(P)-bd_dom_sf"/>
</dbReference>
<comment type="caution">
    <text evidence="2">The sequence shown here is derived from an EMBL/GenBank/DDBJ whole genome shotgun (WGS) entry which is preliminary data.</text>
</comment>
<comment type="similarity">
    <text evidence="1">Belongs to the short-chain dehydrogenases/reductases (SDR) family.</text>
</comment>
<reference evidence="2 3" key="1">
    <citation type="submission" date="2020-04" db="EMBL/GenBank/DDBJ databases">
        <title>Novel species.</title>
        <authorList>
            <person name="Teo W.F.A."/>
            <person name="Lipun K."/>
            <person name="Srisuk N."/>
            <person name="Duangmal K."/>
        </authorList>
    </citation>
    <scope>NUCLEOTIDE SEQUENCE [LARGE SCALE GENOMIC DNA]</scope>
    <source>
        <strain evidence="2 3">K13G38</strain>
    </source>
</reference>
<evidence type="ECO:0000313" key="2">
    <source>
        <dbReference type="EMBL" id="NKQ53797.1"/>
    </source>
</evidence>
<dbReference type="EMBL" id="JAAXLS010000006">
    <property type="protein sequence ID" value="NKQ53797.1"/>
    <property type="molecule type" value="Genomic_DNA"/>
</dbReference>
<dbReference type="Proteomes" id="UP000715441">
    <property type="component" value="Unassembled WGS sequence"/>
</dbReference>
<dbReference type="NCBIfam" id="NF006133">
    <property type="entry name" value="PRK08278.1"/>
    <property type="match status" value="1"/>
</dbReference>
<name>A0ABX1J683_9PSEU</name>
<evidence type="ECO:0000256" key="1">
    <source>
        <dbReference type="ARBA" id="ARBA00006484"/>
    </source>
</evidence>
<gene>
    <name evidence="2" type="ORF">HFP15_12985</name>
</gene>
<dbReference type="PROSITE" id="PS00061">
    <property type="entry name" value="ADH_SHORT"/>
    <property type="match status" value="1"/>
</dbReference>
<dbReference type="PANTHER" id="PTHR42808">
    <property type="entry name" value="HYDROXYSTEROID DEHYDROGENASE-LIKE PROTEIN 2"/>
    <property type="match status" value="1"/>
</dbReference>
<sequence length="278" mass="29566">MSTLAGKTLIMSGGSRGIGEAIAVRAARDGANVALLAKTAEPHPKLPGTIYTAAKAIEDAGGSALPVVCDVREDDAVAAAVAKTAETFGGIDIVVNNASAIDLTPTEQVSMKRYDLMQDINARGSFLLSKLAIPHLRRAGNAHILTLSPPISLDPKWFVAGHLAYSIAKYSMSLVTVGLSAELREAGIAANSLWPRTTIDTAAIRNVVGAELANRSRTPEIMADAAYAILTKPSTEVTGQFFIDDEVLRAEGVTDFAKYRLCERESDLELDFWVEGRP</sequence>
<dbReference type="InterPro" id="IPR051935">
    <property type="entry name" value="HSDL2"/>
</dbReference>
<dbReference type="PRINTS" id="PR00081">
    <property type="entry name" value="GDHRDH"/>
</dbReference>
<protein>
    <submittedName>
        <fullName evidence="2">NAD(P)-dependent oxidoreductase</fullName>
    </submittedName>
</protein>
<dbReference type="InterPro" id="IPR002347">
    <property type="entry name" value="SDR_fam"/>
</dbReference>
<dbReference type="InterPro" id="IPR020904">
    <property type="entry name" value="Sc_DH/Rdtase_CS"/>
</dbReference>
<dbReference type="Pfam" id="PF00106">
    <property type="entry name" value="adh_short"/>
    <property type="match status" value="1"/>
</dbReference>
<dbReference type="Gene3D" id="3.40.50.720">
    <property type="entry name" value="NAD(P)-binding Rossmann-like Domain"/>
    <property type="match status" value="1"/>
</dbReference>